<dbReference type="Gene3D" id="3.40.50.1240">
    <property type="entry name" value="Phosphoglycerate mutase-like"/>
    <property type="match status" value="1"/>
</dbReference>
<name>A0A4C1VBZ8_EUMVA</name>
<sequence>MALRIVIAAVLLSRAPGAPAAACYWSAACPYELFGSKTPYAAARGVVRDAPSSPRAGCEAESVWALVRHGARHPGDDDTYAMRRAADLRLRILAAHDDARGHLCYQRSRNRKLKGKQEPGIRIENETVTGLHSNVGRHKHEGIDFVYTLVKPQMEYY</sequence>
<accession>A0A4C1VBZ8</accession>
<organism evidence="2 3">
    <name type="scientific">Eumeta variegata</name>
    <name type="common">Bagworm moth</name>
    <name type="synonym">Eumeta japonica</name>
    <dbReference type="NCBI Taxonomy" id="151549"/>
    <lineage>
        <taxon>Eukaryota</taxon>
        <taxon>Metazoa</taxon>
        <taxon>Ecdysozoa</taxon>
        <taxon>Arthropoda</taxon>
        <taxon>Hexapoda</taxon>
        <taxon>Insecta</taxon>
        <taxon>Pterygota</taxon>
        <taxon>Neoptera</taxon>
        <taxon>Endopterygota</taxon>
        <taxon>Lepidoptera</taxon>
        <taxon>Glossata</taxon>
        <taxon>Ditrysia</taxon>
        <taxon>Tineoidea</taxon>
        <taxon>Psychidae</taxon>
        <taxon>Oiketicinae</taxon>
        <taxon>Eumeta</taxon>
    </lineage>
</organism>
<dbReference type="PROSITE" id="PS51257">
    <property type="entry name" value="PROKAR_LIPOPROTEIN"/>
    <property type="match status" value="1"/>
</dbReference>
<dbReference type="SUPFAM" id="SSF53254">
    <property type="entry name" value="Phosphoglycerate mutase-like"/>
    <property type="match status" value="1"/>
</dbReference>
<evidence type="ECO:0008006" key="4">
    <source>
        <dbReference type="Google" id="ProtNLM"/>
    </source>
</evidence>
<dbReference type="Proteomes" id="UP000299102">
    <property type="component" value="Unassembled WGS sequence"/>
</dbReference>
<proteinExistence type="predicted"/>
<protein>
    <recommendedName>
        <fullName evidence="4">Multiple inositol polyphosphate phosphatase 1</fullName>
    </recommendedName>
</protein>
<dbReference type="EMBL" id="BGZK01000321">
    <property type="protein sequence ID" value="GBP36668.1"/>
    <property type="molecule type" value="Genomic_DNA"/>
</dbReference>
<comment type="caution">
    <text evidence="2">The sequence shown here is derived from an EMBL/GenBank/DDBJ whole genome shotgun (WGS) entry which is preliminary data.</text>
</comment>
<dbReference type="InterPro" id="IPR029033">
    <property type="entry name" value="His_PPase_superfam"/>
</dbReference>
<keyword evidence="1" id="KW-0732">Signal</keyword>
<keyword evidence="3" id="KW-1185">Reference proteome</keyword>
<gene>
    <name evidence="2" type="ORF">EVAR_35254_1</name>
</gene>
<dbReference type="OrthoDB" id="6509975at2759"/>
<dbReference type="AlphaFoldDB" id="A0A4C1VBZ8"/>
<evidence type="ECO:0000313" key="3">
    <source>
        <dbReference type="Proteomes" id="UP000299102"/>
    </source>
</evidence>
<dbReference type="GO" id="GO:0016791">
    <property type="term" value="F:phosphatase activity"/>
    <property type="evidence" value="ECO:0007669"/>
    <property type="project" value="UniProtKB-ARBA"/>
</dbReference>
<evidence type="ECO:0000313" key="2">
    <source>
        <dbReference type="EMBL" id="GBP36668.1"/>
    </source>
</evidence>
<feature type="signal peptide" evidence="1">
    <location>
        <begin position="1"/>
        <end position="20"/>
    </location>
</feature>
<evidence type="ECO:0000256" key="1">
    <source>
        <dbReference type="SAM" id="SignalP"/>
    </source>
</evidence>
<reference evidence="2 3" key="1">
    <citation type="journal article" date="2019" name="Commun. Biol.">
        <title>The bagworm genome reveals a unique fibroin gene that provides high tensile strength.</title>
        <authorList>
            <person name="Kono N."/>
            <person name="Nakamura H."/>
            <person name="Ohtoshi R."/>
            <person name="Tomita M."/>
            <person name="Numata K."/>
            <person name="Arakawa K."/>
        </authorList>
    </citation>
    <scope>NUCLEOTIDE SEQUENCE [LARGE SCALE GENOMIC DNA]</scope>
</reference>
<feature type="chain" id="PRO_5020036704" description="Multiple inositol polyphosphate phosphatase 1" evidence="1">
    <location>
        <begin position="21"/>
        <end position="157"/>
    </location>
</feature>